<protein>
    <submittedName>
        <fullName evidence="6">Response regulator transcription factor</fullName>
    </submittedName>
</protein>
<evidence type="ECO:0000256" key="3">
    <source>
        <dbReference type="PROSITE-ProRule" id="PRU00169"/>
    </source>
</evidence>
<dbReference type="SUPFAM" id="SSF46894">
    <property type="entry name" value="C-terminal effector domain of the bipartite response regulators"/>
    <property type="match status" value="1"/>
</dbReference>
<gene>
    <name evidence="6" type="ORF">Y10_09380</name>
</gene>
<dbReference type="SMART" id="SM00421">
    <property type="entry name" value="HTH_LUXR"/>
    <property type="match status" value="1"/>
</dbReference>
<keyword evidence="1 3" id="KW-0597">Phosphoprotein</keyword>
<feature type="domain" description="Response regulatory" evidence="5">
    <location>
        <begin position="6"/>
        <end position="123"/>
    </location>
</feature>
<evidence type="ECO:0000259" key="5">
    <source>
        <dbReference type="PROSITE" id="PS50110"/>
    </source>
</evidence>
<name>A0ABQ5MGL5_9FLAO</name>
<organism evidence="6 7">
    <name type="scientific">Neptunitalea lumnitzerae</name>
    <dbReference type="NCBI Taxonomy" id="2965509"/>
    <lineage>
        <taxon>Bacteria</taxon>
        <taxon>Pseudomonadati</taxon>
        <taxon>Bacteroidota</taxon>
        <taxon>Flavobacteriia</taxon>
        <taxon>Flavobacteriales</taxon>
        <taxon>Flavobacteriaceae</taxon>
        <taxon>Neptunitalea</taxon>
    </lineage>
</organism>
<dbReference type="PROSITE" id="PS50110">
    <property type="entry name" value="RESPONSE_REGULATORY"/>
    <property type="match status" value="1"/>
</dbReference>
<dbReference type="PANTHER" id="PTHR43214:SF37">
    <property type="entry name" value="TRANSCRIPTIONAL REGULATORY PROTEIN YDFI"/>
    <property type="match status" value="1"/>
</dbReference>
<dbReference type="Proteomes" id="UP001143543">
    <property type="component" value="Unassembled WGS sequence"/>
</dbReference>
<feature type="domain" description="HTH luxR-type" evidence="4">
    <location>
        <begin position="149"/>
        <end position="214"/>
    </location>
</feature>
<dbReference type="PANTHER" id="PTHR43214">
    <property type="entry name" value="TWO-COMPONENT RESPONSE REGULATOR"/>
    <property type="match status" value="1"/>
</dbReference>
<dbReference type="CDD" id="cd06170">
    <property type="entry name" value="LuxR_C_like"/>
    <property type="match status" value="1"/>
</dbReference>
<dbReference type="InterPro" id="IPR001789">
    <property type="entry name" value="Sig_transdc_resp-reg_receiver"/>
</dbReference>
<dbReference type="PRINTS" id="PR00038">
    <property type="entry name" value="HTHLUXR"/>
</dbReference>
<sequence length="224" mass="25648">MQTKINVTLVDDHQLVTDLLKDYLNKTPEIKVTNAFYNGNDFLDHLNEHTAPDILVLDLKMQNGNGKKVIAIITQKFPEIKIIVLTSFYQPNYLGFMFQLGVHAFLPKELPKENLVTIIKEVKQKGFYFDNEQMLTLRKQISKKTPELVTDTKEILTEREMDVLKLLCLQMTAQEIADKLFISKKTVETHKANLILKTGTKNTAGLVIFAAKNKLIDLDEFPLL</sequence>
<evidence type="ECO:0000259" key="4">
    <source>
        <dbReference type="PROSITE" id="PS50043"/>
    </source>
</evidence>
<accession>A0ABQ5MGL5</accession>
<dbReference type="InterPro" id="IPR000792">
    <property type="entry name" value="Tscrpt_reg_LuxR_C"/>
</dbReference>
<evidence type="ECO:0000313" key="6">
    <source>
        <dbReference type="EMBL" id="GLB48570.1"/>
    </source>
</evidence>
<dbReference type="EMBL" id="BRVO01000001">
    <property type="protein sequence ID" value="GLB48570.1"/>
    <property type="molecule type" value="Genomic_DNA"/>
</dbReference>
<comment type="caution">
    <text evidence="6">The sequence shown here is derived from an EMBL/GenBank/DDBJ whole genome shotgun (WGS) entry which is preliminary data.</text>
</comment>
<evidence type="ECO:0000256" key="2">
    <source>
        <dbReference type="ARBA" id="ARBA00023125"/>
    </source>
</evidence>
<keyword evidence="7" id="KW-1185">Reference proteome</keyword>
<dbReference type="InterPro" id="IPR039420">
    <property type="entry name" value="WalR-like"/>
</dbReference>
<dbReference type="Gene3D" id="3.40.50.2300">
    <property type="match status" value="1"/>
</dbReference>
<feature type="modified residue" description="4-aspartylphosphate" evidence="3">
    <location>
        <position position="58"/>
    </location>
</feature>
<dbReference type="PROSITE" id="PS50043">
    <property type="entry name" value="HTH_LUXR_2"/>
    <property type="match status" value="1"/>
</dbReference>
<dbReference type="SUPFAM" id="SSF52172">
    <property type="entry name" value="CheY-like"/>
    <property type="match status" value="1"/>
</dbReference>
<proteinExistence type="predicted"/>
<keyword evidence="2" id="KW-0238">DNA-binding</keyword>
<dbReference type="Pfam" id="PF00196">
    <property type="entry name" value="GerE"/>
    <property type="match status" value="1"/>
</dbReference>
<dbReference type="InterPro" id="IPR011006">
    <property type="entry name" value="CheY-like_superfamily"/>
</dbReference>
<reference evidence="6" key="1">
    <citation type="submission" date="2022-07" db="EMBL/GenBank/DDBJ databases">
        <title>Taxonomy of Novel Oxalotrophic and Methylotrophic Bacteria.</title>
        <authorList>
            <person name="Sahin N."/>
            <person name="Tani A."/>
        </authorList>
    </citation>
    <scope>NUCLEOTIDE SEQUENCE</scope>
    <source>
        <strain evidence="6">Y10</strain>
    </source>
</reference>
<evidence type="ECO:0000313" key="7">
    <source>
        <dbReference type="Proteomes" id="UP001143543"/>
    </source>
</evidence>
<dbReference type="InterPro" id="IPR058245">
    <property type="entry name" value="NreC/VraR/RcsB-like_REC"/>
</dbReference>
<dbReference type="SMART" id="SM00448">
    <property type="entry name" value="REC"/>
    <property type="match status" value="1"/>
</dbReference>
<dbReference type="RefSeq" id="WP_281764204.1">
    <property type="nucleotide sequence ID" value="NZ_BRVO01000001.1"/>
</dbReference>
<dbReference type="InterPro" id="IPR016032">
    <property type="entry name" value="Sig_transdc_resp-reg_C-effctor"/>
</dbReference>
<dbReference type="Pfam" id="PF00072">
    <property type="entry name" value="Response_reg"/>
    <property type="match status" value="1"/>
</dbReference>
<dbReference type="CDD" id="cd17535">
    <property type="entry name" value="REC_NarL-like"/>
    <property type="match status" value="1"/>
</dbReference>
<evidence type="ECO:0000256" key="1">
    <source>
        <dbReference type="ARBA" id="ARBA00022553"/>
    </source>
</evidence>